<gene>
    <name evidence="2" type="ORF">H3146_26650</name>
</gene>
<dbReference type="Gene3D" id="1.10.260.40">
    <property type="entry name" value="lambda repressor-like DNA-binding domains"/>
    <property type="match status" value="1"/>
</dbReference>
<evidence type="ECO:0000313" key="2">
    <source>
        <dbReference type="EMBL" id="MBB1256893.1"/>
    </source>
</evidence>
<dbReference type="SUPFAM" id="SSF47413">
    <property type="entry name" value="lambda repressor-like DNA-binding domains"/>
    <property type="match status" value="1"/>
</dbReference>
<accession>A0A7W3WQZ0</accession>
<sequence>MRLVGAQLAQLRRNAGLTQERLAERVNAEYDTIASIEQGRRPLKRELAVQLDEVLNTGGVLTIAVDNMPEMDKYPIWAAEFVDREAEAVAISWFENQVLPGLLQTEDYARAVFRSRVPVLSEEEIEQNVAARVERHEILRRKQPPTASFVISEAVLMDRLGGEKVWRETVKHLIECSQLPGVSLQVMPFGRETHAGLNGPFIVLETPDHELIAYMETQRGSQLVSDADEVSILAQKYAMLRTQALTPEESRSLLLRLLGEA</sequence>
<dbReference type="InterPro" id="IPR010982">
    <property type="entry name" value="Lambda_DNA-bd_dom_sf"/>
</dbReference>
<reference evidence="3" key="1">
    <citation type="submission" date="2020-05" db="EMBL/GenBank/DDBJ databases">
        <title>Classification of alakaliphilic streptomycetes isolated from an alkaline soil next to Lonar Crater, India and a proposal for the recognition of Streptomyces alkaliterrae sp. nov.</title>
        <authorList>
            <person name="Golinska P."/>
        </authorList>
    </citation>
    <scope>NUCLEOTIDE SEQUENCE [LARGE SCALE GENOMIC DNA]</scope>
    <source>
        <strain evidence="3">OF3</strain>
    </source>
</reference>
<dbReference type="SMART" id="SM00530">
    <property type="entry name" value="HTH_XRE"/>
    <property type="match status" value="1"/>
</dbReference>
<comment type="caution">
    <text evidence="2">The sequence shown here is derived from an EMBL/GenBank/DDBJ whole genome shotgun (WGS) entry which is preliminary data.</text>
</comment>
<feature type="domain" description="HTH cro/C1-type" evidence="1">
    <location>
        <begin position="8"/>
        <end position="61"/>
    </location>
</feature>
<dbReference type="PROSITE" id="PS50943">
    <property type="entry name" value="HTH_CROC1"/>
    <property type="match status" value="1"/>
</dbReference>
<evidence type="ECO:0000313" key="3">
    <source>
        <dbReference type="Proteomes" id="UP000525686"/>
    </source>
</evidence>
<dbReference type="EMBL" id="JABJWZ010000499">
    <property type="protein sequence ID" value="MBB1256893.1"/>
    <property type="molecule type" value="Genomic_DNA"/>
</dbReference>
<dbReference type="GO" id="GO:0003677">
    <property type="term" value="F:DNA binding"/>
    <property type="evidence" value="ECO:0007669"/>
    <property type="project" value="InterPro"/>
</dbReference>
<dbReference type="CDD" id="cd00093">
    <property type="entry name" value="HTH_XRE"/>
    <property type="match status" value="1"/>
</dbReference>
<proteinExistence type="predicted"/>
<evidence type="ECO:0000259" key="1">
    <source>
        <dbReference type="PROSITE" id="PS50943"/>
    </source>
</evidence>
<dbReference type="InterPro" id="IPR043917">
    <property type="entry name" value="DUF5753"/>
</dbReference>
<organism evidence="2 3">
    <name type="scientific">Streptomyces alkaliterrae</name>
    <dbReference type="NCBI Taxonomy" id="2213162"/>
    <lineage>
        <taxon>Bacteria</taxon>
        <taxon>Bacillati</taxon>
        <taxon>Actinomycetota</taxon>
        <taxon>Actinomycetes</taxon>
        <taxon>Kitasatosporales</taxon>
        <taxon>Streptomycetaceae</taxon>
        <taxon>Streptomyces</taxon>
    </lineage>
</organism>
<dbReference type="AlphaFoldDB" id="A0A7W3WQZ0"/>
<dbReference type="Pfam" id="PF13560">
    <property type="entry name" value="HTH_31"/>
    <property type="match status" value="1"/>
</dbReference>
<protein>
    <submittedName>
        <fullName evidence="2">Helix-turn-helix transcriptional regulator</fullName>
    </submittedName>
</protein>
<dbReference type="InterPro" id="IPR001387">
    <property type="entry name" value="Cro/C1-type_HTH"/>
</dbReference>
<dbReference type="Pfam" id="PF19054">
    <property type="entry name" value="DUF5753"/>
    <property type="match status" value="1"/>
</dbReference>
<name>A0A7W3WQZ0_9ACTN</name>
<dbReference type="Proteomes" id="UP000525686">
    <property type="component" value="Unassembled WGS sequence"/>
</dbReference>